<evidence type="ECO:0000259" key="11">
    <source>
        <dbReference type="Pfam" id="PF13967"/>
    </source>
</evidence>
<evidence type="ECO:0000256" key="4">
    <source>
        <dbReference type="ARBA" id="ARBA00022692"/>
    </source>
</evidence>
<comment type="caution">
    <text evidence="13">The sequence shown here is derived from an EMBL/GenBank/DDBJ whole genome shotgun (WGS) entry which is preliminary data.</text>
</comment>
<feature type="transmembrane region" description="Helical" evidence="8">
    <location>
        <begin position="1097"/>
        <end position="1119"/>
    </location>
</feature>
<evidence type="ECO:0000256" key="7">
    <source>
        <dbReference type="SAM" id="MobiDB-lite"/>
    </source>
</evidence>
<dbReference type="InterPro" id="IPR027815">
    <property type="entry name" value="CSC1/OSCA1-like_cyt"/>
</dbReference>
<evidence type="ECO:0000256" key="6">
    <source>
        <dbReference type="ARBA" id="ARBA00023136"/>
    </source>
</evidence>
<keyword evidence="5 8" id="KW-1133">Transmembrane helix</keyword>
<feature type="transmembrane region" description="Helical" evidence="8">
    <location>
        <begin position="502"/>
        <end position="521"/>
    </location>
</feature>
<keyword evidence="6 8" id="KW-0472">Membrane</keyword>
<dbReference type="GO" id="GO:0005227">
    <property type="term" value="F:calcium-activated cation channel activity"/>
    <property type="evidence" value="ECO:0007669"/>
    <property type="project" value="InterPro"/>
</dbReference>
<feature type="region of interest" description="Disordered" evidence="7">
    <location>
        <begin position="212"/>
        <end position="233"/>
    </location>
</feature>
<feature type="region of interest" description="Disordered" evidence="7">
    <location>
        <begin position="155"/>
        <end position="177"/>
    </location>
</feature>
<evidence type="ECO:0000256" key="3">
    <source>
        <dbReference type="ARBA" id="ARBA00022448"/>
    </source>
</evidence>
<evidence type="ECO:0000256" key="1">
    <source>
        <dbReference type="ARBA" id="ARBA00004141"/>
    </source>
</evidence>
<evidence type="ECO:0000259" key="12">
    <source>
        <dbReference type="Pfam" id="PF14703"/>
    </source>
</evidence>
<proteinExistence type="inferred from homology"/>
<dbReference type="InterPro" id="IPR032880">
    <property type="entry name" value="CSC1/OSCA1-like_N"/>
</dbReference>
<reference evidence="13 14" key="1">
    <citation type="submission" date="2017-06" db="EMBL/GenBank/DDBJ databases">
        <title>Comparative genomic analysis of Ambrosia Fusariam Clade fungi.</title>
        <authorList>
            <person name="Stajich J.E."/>
            <person name="Carrillo J."/>
            <person name="Kijimoto T."/>
            <person name="Eskalen A."/>
            <person name="O'Donnell K."/>
            <person name="Kasson M."/>
        </authorList>
    </citation>
    <scope>NUCLEOTIDE SEQUENCE [LARGE SCALE GENOMIC DNA]</scope>
    <source>
        <strain evidence="13 14">UCR1854</strain>
    </source>
</reference>
<dbReference type="InterPro" id="IPR022257">
    <property type="entry name" value="PHM7_ext"/>
</dbReference>
<comment type="subcellular location">
    <subcellularLocation>
        <location evidence="1">Membrane</location>
        <topology evidence="1">Multi-pass membrane protein</topology>
    </subcellularLocation>
</comment>
<feature type="transmembrane region" description="Helical" evidence="8">
    <location>
        <begin position="1074"/>
        <end position="1090"/>
    </location>
</feature>
<comment type="similarity">
    <text evidence="2">Belongs to the CSC1 (TC 1.A.17) family.</text>
</comment>
<dbReference type="GO" id="GO:0005886">
    <property type="term" value="C:plasma membrane"/>
    <property type="evidence" value="ECO:0007669"/>
    <property type="project" value="TreeGrafter"/>
</dbReference>
<feature type="transmembrane region" description="Helical" evidence="8">
    <location>
        <begin position="856"/>
        <end position="880"/>
    </location>
</feature>
<accession>A0A430LDI8</accession>
<evidence type="ECO:0000313" key="13">
    <source>
        <dbReference type="EMBL" id="RTE73782.1"/>
    </source>
</evidence>
<evidence type="ECO:0000313" key="14">
    <source>
        <dbReference type="Proteomes" id="UP000287124"/>
    </source>
</evidence>
<feature type="domain" description="CSC1/OSCA1-like N-terminal transmembrane" evidence="11">
    <location>
        <begin position="356"/>
        <end position="523"/>
    </location>
</feature>
<dbReference type="PANTHER" id="PTHR13018:SF20">
    <property type="entry name" value="SPORULATION-SPECIFIC PROTEIN 75"/>
    <property type="match status" value="1"/>
</dbReference>
<evidence type="ECO:0000256" key="8">
    <source>
        <dbReference type="SAM" id="Phobius"/>
    </source>
</evidence>
<dbReference type="Pfam" id="PF13967">
    <property type="entry name" value="RSN1_TM"/>
    <property type="match status" value="1"/>
</dbReference>
<gene>
    <name evidence="13" type="ORF">BHE90_011792</name>
</gene>
<keyword evidence="3" id="KW-0813">Transport</keyword>
<keyword evidence="14" id="KW-1185">Reference proteome</keyword>
<feature type="domain" description="CSC1/OSCA1-like cytosolic" evidence="12">
    <location>
        <begin position="546"/>
        <end position="795"/>
    </location>
</feature>
<feature type="transmembrane region" description="Helical" evidence="8">
    <location>
        <begin position="901"/>
        <end position="925"/>
    </location>
</feature>
<dbReference type="Pfam" id="PF02714">
    <property type="entry name" value="RSN1_7TM"/>
    <property type="match status" value="1"/>
</dbReference>
<name>A0A430LDI8_9HYPO</name>
<evidence type="ECO:0000259" key="9">
    <source>
        <dbReference type="Pfam" id="PF02714"/>
    </source>
</evidence>
<dbReference type="AlphaFoldDB" id="A0A430LDI8"/>
<feature type="transmembrane region" description="Helical" evidence="8">
    <location>
        <begin position="808"/>
        <end position="827"/>
    </location>
</feature>
<dbReference type="Proteomes" id="UP000287124">
    <property type="component" value="Unassembled WGS sequence"/>
</dbReference>
<dbReference type="InterPro" id="IPR003864">
    <property type="entry name" value="CSC1/OSCA1-like_7TM"/>
</dbReference>
<dbReference type="EMBL" id="MIKF01000248">
    <property type="protein sequence ID" value="RTE73782.1"/>
    <property type="molecule type" value="Genomic_DNA"/>
</dbReference>
<sequence>MPAEFLEPRQLRDNFCKAVDVGAQSSDDILSASSVDWTFSFKATPEHLLAMHLDNARPSGCIEDILVLLLVLDAILKVGDEDDRLGQGLGSALSQFSIQELHRIRSFARNLSHHCDRLCGDTPSQVIQGPETEYRHIHEHPDGIDVEVQDDLPIQSTTEHPSPIQPDPNQLAFQQTDGRDPLPIHVEKVDELPSDPPCTGTVRSINVAPRTKIMPPERAPSPTDPAREASPGQMDNIERGCLCLLDQAIDDFVYDSHEQVRLSSFPGNSSATNKALLDSLGSEPEGRDQWSHVSAWVSILESPLHPKRAEGDRRISIGNFIDMTELVSLGTLLIARAASDRLPGGAQNDRGIGVISFLTAVGSGSIVFFIQFFLFLFLRNYLPRVFKSKLYLAPPHERPERQRYGFVTTAKWLWNVRDEDTIKRCGLDAYFFLRYLQTLLAIFFPIAVVVIPVLVPLNYVGGRGSQLNSDRGGNSTGGRPDRTTGLDTLAWGNVQPTSTHRYWTHLSLSVVAVAWVCFIFFHEMKTYVEVRQNYLTSDDHRVRPSARTILVNSIPASLCTREKLQNLFFLFPGGVENVWVNRDLSSLTEKINRRNAIHRKLEEAETHLIKATQRAWRKAGKPVLRPDGVLEVPTIRSDGSKSASGCRVPRVPGLSRIYPEKQERLSLADPGDCSGDTDREKHDEEWPWWEILSRNDRPSHRLPLFGLSWLPGIAPFSKRVDTIDWCRQQLDSMNSEIEMLQKNPEDRFPPLNSAFIQFNTQVAAHMACQSEILPLPGRMTPRIIGFCPRGVIWANLGLSYRASLFRSMAAYGILLVMISLWSIPVAWTGALSQIDQLIEGSRWESLLEERQMLRTAVQAFAGLLPTILLALFLYLLPLFLELLAEFKGVKTHALRDEFVQRFYFAFLFIQIFLVVSIASFFTVSIDELAANVGELQRARDVLDILSRNLPKAANYFFSYMILQSLSASSATLLQAGTLITRYVLGPLLDSTPRAKWLRHTSPVSVRWSAVFPAYTNFACIALTYCIISPLISAFAILTFGLLWAAQRYMIFYVYQSDYDTGGVLYPRALNQTFTGVYVMELCLSGLFFIVKDEDGRLACTAQGVIMILLFISTILYQVWLNRAFAPLFHHLTVEGRDPSKTTAPHGPSTWENRVSECSVHDEACTLIENATSRRCLEMAADTAEYSELPTRLEDVPDSLRHMLVRDAFEQRVLRARRPAVWIPKDHLGVSDWEIRQTARDAHHVSICSRGASIDEKGVVSFELCPPDQVQFDRVRL</sequence>
<keyword evidence="4 8" id="KW-0812">Transmembrane</keyword>
<feature type="domain" description="10TM putative phosphate transporter extracellular tail" evidence="10">
    <location>
        <begin position="1188"/>
        <end position="1267"/>
    </location>
</feature>
<evidence type="ECO:0008006" key="15">
    <source>
        <dbReference type="Google" id="ProtNLM"/>
    </source>
</evidence>
<feature type="transmembrane region" description="Helical" evidence="8">
    <location>
        <begin position="351"/>
        <end position="378"/>
    </location>
</feature>
<evidence type="ECO:0000259" key="10">
    <source>
        <dbReference type="Pfam" id="PF12621"/>
    </source>
</evidence>
<dbReference type="PANTHER" id="PTHR13018">
    <property type="entry name" value="PROBABLE MEMBRANE PROTEIN DUF221-RELATED"/>
    <property type="match status" value="1"/>
</dbReference>
<evidence type="ECO:0000256" key="2">
    <source>
        <dbReference type="ARBA" id="ARBA00007779"/>
    </source>
</evidence>
<feature type="transmembrane region" description="Helical" evidence="8">
    <location>
        <begin position="432"/>
        <end position="455"/>
    </location>
</feature>
<dbReference type="InterPro" id="IPR045122">
    <property type="entry name" value="Csc1-like"/>
</dbReference>
<organism evidence="13 14">
    <name type="scientific">Fusarium euwallaceae</name>
    <dbReference type="NCBI Taxonomy" id="1147111"/>
    <lineage>
        <taxon>Eukaryota</taxon>
        <taxon>Fungi</taxon>
        <taxon>Dikarya</taxon>
        <taxon>Ascomycota</taxon>
        <taxon>Pezizomycotina</taxon>
        <taxon>Sordariomycetes</taxon>
        <taxon>Hypocreomycetidae</taxon>
        <taxon>Hypocreales</taxon>
        <taxon>Nectriaceae</taxon>
        <taxon>Fusarium</taxon>
        <taxon>Fusarium solani species complex</taxon>
    </lineage>
</organism>
<feature type="compositionally biased region" description="Polar residues" evidence="7">
    <location>
        <begin position="167"/>
        <end position="176"/>
    </location>
</feature>
<dbReference type="Pfam" id="PF14703">
    <property type="entry name" value="PHM7_cyt"/>
    <property type="match status" value="1"/>
</dbReference>
<feature type="domain" description="CSC1/OSCA1-like 7TM region" evidence="9">
    <location>
        <begin position="806"/>
        <end position="1087"/>
    </location>
</feature>
<evidence type="ECO:0000256" key="5">
    <source>
        <dbReference type="ARBA" id="ARBA00022989"/>
    </source>
</evidence>
<protein>
    <recommendedName>
        <fullName evidence="15">CSC1/OSCA1-like 7TM region domain-containing protein</fullName>
    </recommendedName>
</protein>
<dbReference type="Pfam" id="PF12621">
    <property type="entry name" value="PHM7_ext"/>
    <property type="match status" value="1"/>
</dbReference>